<sequence length="117" mass="13907">MKQLQEAYLYNVDPKNRYISFLFPDDGLYLVSYTPSEPVDFQTDEYYPYGGKCVSKAYFNEDGELESKTIEFGESVSDSEYEKYLNESKKLMYYKYDLDILLERYSYKLSLEDVGLY</sequence>
<gene>
    <name evidence="1" type="ORF">UFOVP695_26</name>
</gene>
<reference evidence="1" key="1">
    <citation type="submission" date="2020-04" db="EMBL/GenBank/DDBJ databases">
        <authorList>
            <person name="Chiriac C."/>
            <person name="Salcher M."/>
            <person name="Ghai R."/>
            <person name="Kavagutti S V."/>
        </authorList>
    </citation>
    <scope>NUCLEOTIDE SEQUENCE</scope>
</reference>
<evidence type="ECO:0000313" key="1">
    <source>
        <dbReference type="EMBL" id="CAB4158144.1"/>
    </source>
</evidence>
<protein>
    <submittedName>
        <fullName evidence="1">Uncharacterized protein</fullName>
    </submittedName>
</protein>
<proteinExistence type="predicted"/>
<organism evidence="1">
    <name type="scientific">uncultured Caudovirales phage</name>
    <dbReference type="NCBI Taxonomy" id="2100421"/>
    <lineage>
        <taxon>Viruses</taxon>
        <taxon>Duplodnaviria</taxon>
        <taxon>Heunggongvirae</taxon>
        <taxon>Uroviricota</taxon>
        <taxon>Caudoviricetes</taxon>
        <taxon>Peduoviridae</taxon>
        <taxon>Maltschvirus</taxon>
        <taxon>Maltschvirus maltsch</taxon>
    </lineage>
</organism>
<name>A0A6J5NSK9_9CAUD</name>
<accession>A0A6J5NSK9</accession>
<dbReference type="EMBL" id="LR796667">
    <property type="protein sequence ID" value="CAB4158144.1"/>
    <property type="molecule type" value="Genomic_DNA"/>
</dbReference>